<reference evidence="20 21" key="1">
    <citation type="submission" date="2015-04" db="EMBL/GenBank/DDBJ databases">
        <title>Complete Sequence for the Genome of the Thioalkalivibrio versutus D301.</title>
        <authorList>
            <person name="Mu T."/>
            <person name="Zhou J."/>
            <person name="Xu X."/>
        </authorList>
    </citation>
    <scope>NUCLEOTIDE SEQUENCE [LARGE SCALE GENOMIC DNA]</scope>
    <source>
        <strain evidence="20 21">D301</strain>
    </source>
</reference>
<sequence>MPTIARLDTQQPDFDQALERLLSWESVADTGVRDAVDEILGAVRSEGDTAVLRYTAKFDRLDRAAVSDLEIPHDRLQAALESIPAEQRKALEMASARIRRYAEHQLMRDWDFTDEDGTVLGQRVTALDSVGLYVPGGKAAYPSSVLMNAIPAKVAGVELLVMVVPAPGGELNDLVLAAAAVAGVDRVFTVGGAQAVAALAYGTQTIPAVDKIVGPGNIFVAAAKREVFGTVGIDMIAGPSEILVVCDGETDPDWIAADLFSQAEHDEQAQSILLSWDDAFLDRVAEAMDRLLEEMPRAEIIRTSLDKRGALVKVRDSAEAVAVANRIAPEHLELSVADPQAMLDAGLRHAGAIFMGRYTSEALGDYCAGPNHVLPTSRTARFSSPLGVYDFQKRSSIIHCSAEGAAKLGETAAALAHGEGLTAHARSAELRSR</sequence>
<evidence type="ECO:0000256" key="3">
    <source>
        <dbReference type="ARBA" id="ARBA00010178"/>
    </source>
</evidence>
<feature type="binding site" evidence="13 16">
    <location>
        <position position="217"/>
    </location>
    <ligand>
        <name>NAD(+)</name>
        <dbReference type="ChEBI" id="CHEBI:57540"/>
    </ligand>
</feature>
<dbReference type="CDD" id="cd06572">
    <property type="entry name" value="Histidinol_dh"/>
    <property type="match status" value="1"/>
</dbReference>
<dbReference type="SUPFAM" id="SSF53720">
    <property type="entry name" value="ALDH-like"/>
    <property type="match status" value="1"/>
</dbReference>
<dbReference type="UniPathway" id="UPA00031">
    <property type="reaction ID" value="UER00014"/>
</dbReference>
<feature type="binding site" evidence="13 17">
    <location>
        <position position="240"/>
    </location>
    <ligand>
        <name>substrate</name>
    </ligand>
</feature>
<keyword evidence="11 13" id="KW-0368">Histidine biosynthesis</keyword>
<keyword evidence="8 13" id="KW-0862">Zinc</keyword>
<proteinExistence type="inferred from homology"/>
<dbReference type="PANTHER" id="PTHR21256:SF2">
    <property type="entry name" value="HISTIDINE BIOSYNTHESIS TRIFUNCTIONAL PROTEIN"/>
    <property type="match status" value="1"/>
</dbReference>
<dbReference type="GO" id="GO:0000105">
    <property type="term" value="P:L-histidine biosynthetic process"/>
    <property type="evidence" value="ECO:0007669"/>
    <property type="project" value="UniProtKB-UniRule"/>
</dbReference>
<keyword evidence="6 13" id="KW-0028">Amino-acid biosynthesis</keyword>
<evidence type="ECO:0000256" key="16">
    <source>
        <dbReference type="PIRSR" id="PIRSR000099-2"/>
    </source>
</evidence>
<evidence type="ECO:0000256" key="14">
    <source>
        <dbReference type="PIRNR" id="PIRNR000099"/>
    </source>
</evidence>
<feature type="active site" description="Proton acceptor" evidence="13 15">
    <location>
        <position position="330"/>
    </location>
</feature>
<comment type="pathway">
    <text evidence="2 13">Amino-acid biosynthesis; L-histidine biosynthesis; L-histidine from 5-phospho-alpha-D-ribose 1-diphosphate: step 9/9.</text>
</comment>
<evidence type="ECO:0000256" key="7">
    <source>
        <dbReference type="ARBA" id="ARBA00022723"/>
    </source>
</evidence>
<organism evidence="20 21">
    <name type="scientific">Thioalkalivibrio versutus</name>
    <dbReference type="NCBI Taxonomy" id="106634"/>
    <lineage>
        <taxon>Bacteria</taxon>
        <taxon>Pseudomonadati</taxon>
        <taxon>Pseudomonadota</taxon>
        <taxon>Gammaproteobacteria</taxon>
        <taxon>Chromatiales</taxon>
        <taxon>Ectothiorhodospiraceae</taxon>
        <taxon>Thioalkalivibrio</taxon>
    </lineage>
</organism>
<evidence type="ECO:0000256" key="11">
    <source>
        <dbReference type="ARBA" id="ARBA00023102"/>
    </source>
</evidence>
<feature type="binding site" evidence="13 18">
    <location>
        <position position="365"/>
    </location>
    <ligand>
        <name>Zn(2+)</name>
        <dbReference type="ChEBI" id="CHEBI:29105"/>
    </ligand>
</feature>
<dbReference type="PROSITE" id="PS00611">
    <property type="entry name" value="HISOL_DEHYDROGENASE"/>
    <property type="match status" value="1"/>
</dbReference>
<dbReference type="PANTHER" id="PTHR21256">
    <property type="entry name" value="HISTIDINOL DEHYDROGENASE HDH"/>
    <property type="match status" value="1"/>
</dbReference>
<dbReference type="GO" id="GO:0004399">
    <property type="term" value="F:histidinol dehydrogenase activity"/>
    <property type="evidence" value="ECO:0007669"/>
    <property type="project" value="UniProtKB-UniRule"/>
</dbReference>
<dbReference type="Gene3D" id="1.20.5.1300">
    <property type="match status" value="1"/>
</dbReference>
<dbReference type="PRINTS" id="PR00083">
    <property type="entry name" value="HOLDHDRGNASE"/>
</dbReference>
<dbReference type="KEGG" id="tvr:TVD_01970"/>
<feature type="binding site" evidence="13 16">
    <location>
        <position position="133"/>
    </location>
    <ligand>
        <name>NAD(+)</name>
        <dbReference type="ChEBI" id="CHEBI:57540"/>
    </ligand>
</feature>
<feature type="binding site" evidence="13 17">
    <location>
        <position position="265"/>
    </location>
    <ligand>
        <name>substrate</name>
    </ligand>
</feature>
<dbReference type="InterPro" id="IPR022695">
    <property type="entry name" value="Histidinol_DH_monofunct"/>
</dbReference>
<comment type="catalytic activity">
    <reaction evidence="12 13">
        <text>L-histidinol + 2 NAD(+) + H2O = L-histidine + 2 NADH + 3 H(+)</text>
        <dbReference type="Rhea" id="RHEA:20641"/>
        <dbReference type="ChEBI" id="CHEBI:15377"/>
        <dbReference type="ChEBI" id="CHEBI:15378"/>
        <dbReference type="ChEBI" id="CHEBI:57540"/>
        <dbReference type="ChEBI" id="CHEBI:57595"/>
        <dbReference type="ChEBI" id="CHEBI:57699"/>
        <dbReference type="ChEBI" id="CHEBI:57945"/>
        <dbReference type="EC" id="1.1.1.23"/>
    </reaction>
</comment>
<evidence type="ECO:0000256" key="6">
    <source>
        <dbReference type="ARBA" id="ARBA00022605"/>
    </source>
</evidence>
<accession>A0A0G3G1G1</accession>
<feature type="binding site" evidence="13 17">
    <location>
        <position position="419"/>
    </location>
    <ligand>
        <name>substrate</name>
    </ligand>
</feature>
<dbReference type="PIRSF" id="PIRSF000099">
    <property type="entry name" value="Histidinol_dh"/>
    <property type="match status" value="1"/>
</dbReference>
<dbReference type="InterPro" id="IPR012131">
    <property type="entry name" value="Hstdl_DH"/>
</dbReference>
<dbReference type="NCBIfam" id="TIGR00069">
    <property type="entry name" value="hisD"/>
    <property type="match status" value="1"/>
</dbReference>
<dbReference type="FunFam" id="1.20.5.1300:FF:000002">
    <property type="entry name" value="Histidinol dehydrogenase, chloroplastic"/>
    <property type="match status" value="1"/>
</dbReference>
<dbReference type="RefSeq" id="WP_047250679.1">
    <property type="nucleotide sequence ID" value="NZ_CP011367.1"/>
</dbReference>
<feature type="binding site" evidence="13 18">
    <location>
        <position position="424"/>
    </location>
    <ligand>
        <name>Zn(2+)</name>
        <dbReference type="ChEBI" id="CHEBI:29105"/>
    </ligand>
</feature>
<dbReference type="PATRIC" id="fig|106634.4.peg.400"/>
<feature type="binding site" evidence="13 18">
    <location>
        <position position="262"/>
    </location>
    <ligand>
        <name>Zn(2+)</name>
        <dbReference type="ChEBI" id="CHEBI:29105"/>
    </ligand>
</feature>
<evidence type="ECO:0000256" key="19">
    <source>
        <dbReference type="RuleBase" id="RU004175"/>
    </source>
</evidence>
<dbReference type="Pfam" id="PF00815">
    <property type="entry name" value="Histidinol_dh"/>
    <property type="match status" value="1"/>
</dbReference>
<dbReference type="HAMAP" id="MF_01024">
    <property type="entry name" value="HisD"/>
    <property type="match status" value="1"/>
</dbReference>
<evidence type="ECO:0000256" key="12">
    <source>
        <dbReference type="ARBA" id="ARBA00049489"/>
    </source>
</evidence>
<dbReference type="FunFam" id="3.40.50.1980:FF:000010">
    <property type="entry name" value="Histidinol dehydrogenase"/>
    <property type="match status" value="1"/>
</dbReference>
<feature type="binding site" evidence="13 17">
    <location>
        <position position="424"/>
    </location>
    <ligand>
        <name>substrate</name>
    </ligand>
</feature>
<dbReference type="Proteomes" id="UP000064201">
    <property type="component" value="Chromosome"/>
</dbReference>
<evidence type="ECO:0000256" key="17">
    <source>
        <dbReference type="PIRSR" id="PIRSR000099-3"/>
    </source>
</evidence>
<evidence type="ECO:0000256" key="8">
    <source>
        <dbReference type="ARBA" id="ARBA00022833"/>
    </source>
</evidence>
<evidence type="ECO:0000256" key="9">
    <source>
        <dbReference type="ARBA" id="ARBA00023002"/>
    </source>
</evidence>
<dbReference type="Gene3D" id="3.40.50.1980">
    <property type="entry name" value="Nitrogenase molybdenum iron protein domain"/>
    <property type="match status" value="2"/>
</dbReference>
<feature type="binding site" evidence="13 17">
    <location>
        <position position="365"/>
    </location>
    <ligand>
        <name>substrate</name>
    </ligand>
</feature>
<dbReference type="OrthoDB" id="9805269at2"/>
<dbReference type="EC" id="1.1.1.23" evidence="4 13"/>
<feature type="binding site" evidence="13 17">
    <location>
        <position position="262"/>
    </location>
    <ligand>
        <name>substrate</name>
    </ligand>
</feature>
<evidence type="ECO:0000313" key="21">
    <source>
        <dbReference type="Proteomes" id="UP000064201"/>
    </source>
</evidence>
<name>A0A0G3G1G1_9GAMM</name>
<gene>
    <name evidence="13" type="primary">hisD</name>
    <name evidence="20" type="ORF">TVD_01970</name>
</gene>
<dbReference type="FunFam" id="3.40.50.1980:FF:000026">
    <property type="entry name" value="Histidinol dehydrogenase"/>
    <property type="match status" value="1"/>
</dbReference>
<dbReference type="InterPro" id="IPR001692">
    <property type="entry name" value="Histidinol_DH_CS"/>
</dbReference>
<evidence type="ECO:0000313" key="20">
    <source>
        <dbReference type="EMBL" id="AKJ94214.1"/>
    </source>
</evidence>
<dbReference type="GO" id="GO:0008270">
    <property type="term" value="F:zinc ion binding"/>
    <property type="evidence" value="ECO:0007669"/>
    <property type="project" value="UniProtKB-UniRule"/>
</dbReference>
<keyword evidence="21" id="KW-1185">Reference proteome</keyword>
<evidence type="ECO:0000256" key="13">
    <source>
        <dbReference type="HAMAP-Rule" id="MF_01024"/>
    </source>
</evidence>
<feature type="binding site" evidence="13 16">
    <location>
        <position position="194"/>
    </location>
    <ligand>
        <name>NAD(+)</name>
        <dbReference type="ChEBI" id="CHEBI:57540"/>
    </ligand>
</feature>
<feature type="binding site" evidence="13 18">
    <location>
        <position position="265"/>
    </location>
    <ligand>
        <name>Zn(2+)</name>
        <dbReference type="ChEBI" id="CHEBI:29105"/>
    </ligand>
</feature>
<evidence type="ECO:0000256" key="18">
    <source>
        <dbReference type="PIRSR" id="PIRSR000099-4"/>
    </source>
</evidence>
<comment type="function">
    <text evidence="1 13">Catalyzes the sequential NAD-dependent oxidations of L-histidinol to L-histidinaldehyde and then to L-histidine.</text>
</comment>
<evidence type="ECO:0000256" key="15">
    <source>
        <dbReference type="PIRSR" id="PIRSR000099-1"/>
    </source>
</evidence>
<dbReference type="STRING" id="106634.TVD_01970"/>
<evidence type="ECO:0000256" key="2">
    <source>
        <dbReference type="ARBA" id="ARBA00004940"/>
    </source>
</evidence>
<comment type="similarity">
    <text evidence="3 13 14 19">Belongs to the histidinol dehydrogenase family.</text>
</comment>
<keyword evidence="10 13" id="KW-0520">NAD</keyword>
<dbReference type="EMBL" id="CP011367">
    <property type="protein sequence ID" value="AKJ94214.1"/>
    <property type="molecule type" value="Genomic_DNA"/>
</dbReference>
<evidence type="ECO:0000256" key="1">
    <source>
        <dbReference type="ARBA" id="ARBA00003850"/>
    </source>
</evidence>
<evidence type="ECO:0000256" key="4">
    <source>
        <dbReference type="ARBA" id="ARBA00012965"/>
    </source>
</evidence>
<keyword evidence="9 13" id="KW-0560">Oxidoreductase</keyword>
<dbReference type="GO" id="GO:0005829">
    <property type="term" value="C:cytosol"/>
    <property type="evidence" value="ECO:0007669"/>
    <property type="project" value="TreeGrafter"/>
</dbReference>
<keyword evidence="7 13" id="KW-0479">Metal-binding</keyword>
<dbReference type="AlphaFoldDB" id="A0A0G3G1G1"/>
<comment type="cofactor">
    <cofactor evidence="13 18">
        <name>Zn(2+)</name>
        <dbReference type="ChEBI" id="CHEBI:29105"/>
    </cofactor>
    <text evidence="13 18">Binds 1 zinc ion per subunit.</text>
</comment>
<protein>
    <recommendedName>
        <fullName evidence="5 13">Histidinol dehydrogenase</fullName>
        <shortName evidence="13">HDH</shortName>
        <ecNumber evidence="4 13">1.1.1.23</ecNumber>
    </recommendedName>
</protein>
<evidence type="ECO:0000256" key="5">
    <source>
        <dbReference type="ARBA" id="ARBA00016531"/>
    </source>
</evidence>
<evidence type="ECO:0000256" key="10">
    <source>
        <dbReference type="ARBA" id="ARBA00023027"/>
    </source>
</evidence>
<dbReference type="InterPro" id="IPR016161">
    <property type="entry name" value="Ald_DH/histidinol_DH"/>
</dbReference>
<feature type="binding site" evidence="13 17">
    <location>
        <position position="331"/>
    </location>
    <ligand>
        <name>substrate</name>
    </ligand>
</feature>
<dbReference type="GO" id="GO:0051287">
    <property type="term" value="F:NAD binding"/>
    <property type="evidence" value="ECO:0007669"/>
    <property type="project" value="InterPro"/>
</dbReference>
<feature type="active site" description="Proton acceptor" evidence="13 15">
    <location>
        <position position="331"/>
    </location>
</feature>